<proteinExistence type="predicted"/>
<feature type="non-terminal residue" evidence="1">
    <location>
        <position position="254"/>
    </location>
</feature>
<feature type="non-terminal residue" evidence="1">
    <location>
        <position position="1"/>
    </location>
</feature>
<dbReference type="InterPro" id="IPR027417">
    <property type="entry name" value="P-loop_NTPase"/>
</dbReference>
<name>X1JS09_9ZZZZ</name>
<gene>
    <name evidence="1" type="ORF">S03H2_55935</name>
</gene>
<sequence>TFDDISFESVVFFDEDDAELLTASDAFIKACNDCLKAIEILKWGNIQFESIREQLQKLVTSSKEMSLLFELSKGKSKASDIGPLKTIKTQLGEIIKLRETIATLDAEHELIEGLKSPIDEIKKLSAFALEKTTEVFNKIKTISDKNWKLLYYESPTGLIPSKLVLERGKKIEPFLSKQNYEVVGKYFANSGLQRSIALSFLCALIEEQDGGISFVLFDDPILSLDEDHRENWADEILAPLIESGVQTILATHQD</sequence>
<accession>X1JS09</accession>
<reference evidence="1" key="1">
    <citation type="journal article" date="2014" name="Front. Microbiol.">
        <title>High frequency of phylogenetically diverse reductive dehalogenase-homologous genes in deep subseafloor sedimentary metagenomes.</title>
        <authorList>
            <person name="Kawai M."/>
            <person name="Futagami T."/>
            <person name="Toyoda A."/>
            <person name="Takaki Y."/>
            <person name="Nishi S."/>
            <person name="Hori S."/>
            <person name="Arai W."/>
            <person name="Tsubouchi T."/>
            <person name="Morono Y."/>
            <person name="Uchiyama I."/>
            <person name="Ito T."/>
            <person name="Fujiyama A."/>
            <person name="Inagaki F."/>
            <person name="Takami H."/>
        </authorList>
    </citation>
    <scope>NUCLEOTIDE SEQUENCE</scope>
    <source>
        <strain evidence="1">Expedition CK06-06</strain>
    </source>
</reference>
<dbReference type="Gene3D" id="3.40.50.300">
    <property type="entry name" value="P-loop containing nucleotide triphosphate hydrolases"/>
    <property type="match status" value="1"/>
</dbReference>
<evidence type="ECO:0000313" key="1">
    <source>
        <dbReference type="EMBL" id="GAH84225.1"/>
    </source>
</evidence>
<comment type="caution">
    <text evidence="1">The sequence shown here is derived from an EMBL/GenBank/DDBJ whole genome shotgun (WGS) entry which is preliminary data.</text>
</comment>
<dbReference type="SUPFAM" id="SSF52540">
    <property type="entry name" value="P-loop containing nucleoside triphosphate hydrolases"/>
    <property type="match status" value="1"/>
</dbReference>
<dbReference type="EMBL" id="BARU01035767">
    <property type="protein sequence ID" value="GAH84225.1"/>
    <property type="molecule type" value="Genomic_DNA"/>
</dbReference>
<organism evidence="1">
    <name type="scientific">marine sediment metagenome</name>
    <dbReference type="NCBI Taxonomy" id="412755"/>
    <lineage>
        <taxon>unclassified sequences</taxon>
        <taxon>metagenomes</taxon>
        <taxon>ecological metagenomes</taxon>
    </lineage>
</organism>
<protein>
    <submittedName>
        <fullName evidence="1">Uncharacterized protein</fullName>
    </submittedName>
</protein>
<dbReference type="AlphaFoldDB" id="X1JS09"/>